<dbReference type="PANTHER" id="PTHR37314:SF4">
    <property type="entry name" value="UPF0700 TRANSMEMBRANE PROTEIN YOAK"/>
    <property type="match status" value="1"/>
</dbReference>
<evidence type="ECO:0000313" key="2">
    <source>
        <dbReference type="EMBL" id="MEQ3353099.1"/>
    </source>
</evidence>
<evidence type="ECO:0000256" key="1">
    <source>
        <dbReference type="SAM" id="Phobius"/>
    </source>
</evidence>
<dbReference type="RefSeq" id="WP_349053514.1">
    <property type="nucleotide sequence ID" value="NZ_JBBNPS010000003.1"/>
</dbReference>
<keyword evidence="1" id="KW-1133">Transmembrane helix</keyword>
<gene>
    <name evidence="2" type="ORF">AAA081_02115</name>
</gene>
<keyword evidence="1" id="KW-0472">Membrane</keyword>
<dbReference type="EMBL" id="JBBNPS010000003">
    <property type="protein sequence ID" value="MEQ3353099.1"/>
    <property type="molecule type" value="Genomic_DNA"/>
</dbReference>
<evidence type="ECO:0000313" key="3">
    <source>
        <dbReference type="Proteomes" id="UP001481872"/>
    </source>
</evidence>
<sequence length="221" mass="24250">MKDKTWSESLLFATFLTLAGGLQDGYSYALRGKVFVNALTGNVVLMAFNLAEGNFPAMLRYFIQIASFALGVYVSGRIAFSKKRRVGLHFKQRILATEIAILVVVGFLSKELDSVANSMMAFSCGMQVNTFRKFADINAATTMCVGNVRTIMHNLAGYHHTKGAVHKETSRTVLFIVGIFFVGALIGGLCFSLMGLKTIWLSAIFLAVSFIILHMDPAIRT</sequence>
<comment type="caution">
    <text evidence="2">The sequence shown here is derived from an EMBL/GenBank/DDBJ whole genome shotgun (WGS) entry which is preliminary data.</text>
</comment>
<reference evidence="2 3" key="1">
    <citation type="submission" date="2024-04" db="EMBL/GenBank/DDBJ databases">
        <title>Human intestinal bacterial collection.</title>
        <authorList>
            <person name="Pauvert C."/>
            <person name="Hitch T.C.A."/>
            <person name="Clavel T."/>
        </authorList>
    </citation>
    <scope>NUCLEOTIDE SEQUENCE [LARGE SCALE GENOMIC DNA]</scope>
    <source>
        <strain evidence="2 3">CLA-SR-H026</strain>
    </source>
</reference>
<keyword evidence="3" id="KW-1185">Reference proteome</keyword>
<keyword evidence="1" id="KW-0812">Transmembrane</keyword>
<proteinExistence type="predicted"/>
<name>A0ABV1J4I3_9FIRM</name>
<feature type="transmembrane region" description="Helical" evidence="1">
    <location>
        <begin position="198"/>
        <end position="215"/>
    </location>
</feature>
<protein>
    <submittedName>
        <fullName evidence="2">YoaK family protein</fullName>
    </submittedName>
</protein>
<dbReference type="Pfam" id="PF06912">
    <property type="entry name" value="DUF1275"/>
    <property type="match status" value="1"/>
</dbReference>
<dbReference type="InterPro" id="IPR010699">
    <property type="entry name" value="DUF1275"/>
</dbReference>
<accession>A0ABV1J4I3</accession>
<dbReference type="PANTHER" id="PTHR37314">
    <property type="entry name" value="SLR0142 PROTEIN"/>
    <property type="match status" value="1"/>
</dbReference>
<dbReference type="Proteomes" id="UP001481872">
    <property type="component" value="Unassembled WGS sequence"/>
</dbReference>
<organism evidence="2 3">
    <name type="scientific">Aedoeadaptatus acetigenes</name>
    <dbReference type="NCBI Taxonomy" id="2981723"/>
    <lineage>
        <taxon>Bacteria</taxon>
        <taxon>Bacillati</taxon>
        <taxon>Bacillota</taxon>
        <taxon>Tissierellia</taxon>
        <taxon>Tissierellales</taxon>
        <taxon>Peptoniphilaceae</taxon>
        <taxon>Aedoeadaptatus</taxon>
    </lineage>
</organism>
<feature type="transmembrane region" description="Helical" evidence="1">
    <location>
        <begin position="61"/>
        <end position="80"/>
    </location>
</feature>
<feature type="transmembrane region" description="Helical" evidence="1">
    <location>
        <begin position="172"/>
        <end position="191"/>
    </location>
</feature>